<feature type="compositionally biased region" description="Basic and acidic residues" evidence="1">
    <location>
        <begin position="166"/>
        <end position="220"/>
    </location>
</feature>
<comment type="caution">
    <text evidence="2">The sequence shown here is derived from an EMBL/GenBank/DDBJ whole genome shotgun (WGS) entry which is preliminary data.</text>
</comment>
<accession>A0AAV8RKV5</accession>
<gene>
    <name evidence="2" type="ORF">OPV22_004840</name>
</gene>
<reference evidence="2 3" key="1">
    <citation type="submission" date="2022-12" db="EMBL/GenBank/DDBJ databases">
        <title>Chromosome-scale assembly of the Ensete ventricosum genome.</title>
        <authorList>
            <person name="Dussert Y."/>
            <person name="Stocks J."/>
            <person name="Wendawek A."/>
            <person name="Woldeyes F."/>
            <person name="Nichols R.A."/>
            <person name="Borrell J.S."/>
        </authorList>
    </citation>
    <scope>NUCLEOTIDE SEQUENCE [LARGE SCALE GENOMIC DNA]</scope>
    <source>
        <strain evidence="3">cv. Maze</strain>
        <tissue evidence="2">Seeds</tissue>
    </source>
</reference>
<sequence length="271" mass="30832">MNVEGEILPIELLDVFSKKYTELKNDLPATLEVPPQLRQEAWNPPNDRLKASFLADKFLHTLQVCVQLLCVRFKSEVISLWIDEVCRVIAHLYNLSKAQDIPMYKESDSFTSRNNIQDRQTQHQKESLLDSGTKDFSIPKLGALTTDASLSKEAIAKASPLDELKETMELVDDSRRTPAEGDSERTKTRDHDSRGRDSGYDGRGPRDREREKDIERESGKERRHSGKDKGSGYSRHHSSRANIIAHTHLVDETDTRKIGIDVIHMVNNANL</sequence>
<evidence type="ECO:0000256" key="1">
    <source>
        <dbReference type="SAM" id="MobiDB-lite"/>
    </source>
</evidence>
<dbReference type="EMBL" id="JAQQAF010000002">
    <property type="protein sequence ID" value="KAJ8503954.1"/>
    <property type="molecule type" value="Genomic_DNA"/>
</dbReference>
<evidence type="ECO:0000313" key="3">
    <source>
        <dbReference type="Proteomes" id="UP001222027"/>
    </source>
</evidence>
<evidence type="ECO:0000313" key="2">
    <source>
        <dbReference type="EMBL" id="KAJ8503954.1"/>
    </source>
</evidence>
<keyword evidence="3" id="KW-1185">Reference proteome</keyword>
<proteinExistence type="predicted"/>
<protein>
    <submittedName>
        <fullName evidence="2">Uncharacterized protein</fullName>
    </submittedName>
</protein>
<dbReference type="AlphaFoldDB" id="A0AAV8RKV5"/>
<dbReference type="Proteomes" id="UP001222027">
    <property type="component" value="Unassembled WGS sequence"/>
</dbReference>
<feature type="region of interest" description="Disordered" evidence="1">
    <location>
        <begin position="166"/>
        <end position="241"/>
    </location>
</feature>
<organism evidence="2 3">
    <name type="scientific">Ensete ventricosum</name>
    <name type="common">Abyssinian banana</name>
    <name type="synonym">Musa ensete</name>
    <dbReference type="NCBI Taxonomy" id="4639"/>
    <lineage>
        <taxon>Eukaryota</taxon>
        <taxon>Viridiplantae</taxon>
        <taxon>Streptophyta</taxon>
        <taxon>Embryophyta</taxon>
        <taxon>Tracheophyta</taxon>
        <taxon>Spermatophyta</taxon>
        <taxon>Magnoliopsida</taxon>
        <taxon>Liliopsida</taxon>
        <taxon>Zingiberales</taxon>
        <taxon>Musaceae</taxon>
        <taxon>Ensete</taxon>
    </lineage>
</organism>
<name>A0AAV8RKV5_ENSVE</name>